<reference evidence="5" key="1">
    <citation type="submission" date="2017-08" db="EMBL/GenBank/DDBJ databases">
        <title>A dynamic microbial community with high functional redundancy inhabits the cold, oxic subseafloor aquifer.</title>
        <authorList>
            <person name="Tully B.J."/>
            <person name="Wheat C.G."/>
            <person name="Glazer B.T."/>
            <person name="Huber J.A."/>
        </authorList>
    </citation>
    <scope>NUCLEOTIDE SEQUENCE [LARGE SCALE GENOMIC DNA]</scope>
</reference>
<dbReference type="EMBL" id="NVUK01000027">
    <property type="protein sequence ID" value="PCI76541.1"/>
    <property type="molecule type" value="Genomic_DNA"/>
</dbReference>
<dbReference type="InterPro" id="IPR001279">
    <property type="entry name" value="Metallo-B-lactamas"/>
</dbReference>
<dbReference type="GO" id="GO:0000160">
    <property type="term" value="P:phosphorelay signal transduction system"/>
    <property type="evidence" value="ECO:0007669"/>
    <property type="project" value="InterPro"/>
</dbReference>
<gene>
    <name evidence="4" type="ORF">COB21_04215</name>
</gene>
<evidence type="ECO:0000313" key="4">
    <source>
        <dbReference type="EMBL" id="PCI76541.1"/>
    </source>
</evidence>
<dbReference type="SMART" id="SM00448">
    <property type="entry name" value="REC"/>
    <property type="match status" value="1"/>
</dbReference>
<organism evidence="4 5">
    <name type="scientific">Aerophobetes bacterium</name>
    <dbReference type="NCBI Taxonomy" id="2030807"/>
    <lineage>
        <taxon>Bacteria</taxon>
        <taxon>Candidatus Aerophobota</taxon>
    </lineage>
</organism>
<dbReference type="PANTHER" id="PTHR44591:SF3">
    <property type="entry name" value="RESPONSE REGULATORY DOMAIN-CONTAINING PROTEIN"/>
    <property type="match status" value="1"/>
</dbReference>
<proteinExistence type="predicted"/>
<protein>
    <recommendedName>
        <fullName evidence="3">Response regulatory domain-containing protein</fullName>
    </recommendedName>
</protein>
<evidence type="ECO:0000256" key="1">
    <source>
        <dbReference type="ARBA" id="ARBA00022553"/>
    </source>
</evidence>
<feature type="modified residue" description="4-aspartylphosphate" evidence="2">
    <location>
        <position position="56"/>
    </location>
</feature>
<dbReference type="Proteomes" id="UP000218775">
    <property type="component" value="Unassembled WGS sequence"/>
</dbReference>
<dbReference type="AlphaFoldDB" id="A0A2A4X2K9"/>
<evidence type="ECO:0000259" key="3">
    <source>
        <dbReference type="PROSITE" id="PS50110"/>
    </source>
</evidence>
<sequence>MSGHKKKILLADPSHEFIHSILEHKNAHLYIFETVTDGVDALKALRKTSFDLVIIDQMMPHVHGIEIIKTIREEEKNKTCGWVVTSYHIMIQNWRAAVDLGIDAFLPKPQSSDSILQTIENYFQGTLEQPSAPEGRTLFESNACYTPKSTHTHQYIRFWGTRGSNAVAGSDYVRYGGNTSCLEIRYENDLIILDAGTGIRELSESIKDQHFDTIHLFISHTHWDHITGFPFFHPVYNTTTKIIIYSPIGFEKSTEELFSGMLAYAFFPVRLDDMQSKIIFQPLQDHATVTIGKIKISTHYTNHPGVTFGFKIESPNKSMAYITDNELLLGFTGHPSAIHRKHPLLEPHLSLLEFVKGVDFLVHEAQYFQHEYCHKIGWGHSSMANASIFVKYSGCKRWIVTHHDPSHTDKILQRKIQVHLDILEEMNMQDIILDIAYDGYCIPL</sequence>
<dbReference type="Pfam" id="PF00072">
    <property type="entry name" value="Response_reg"/>
    <property type="match status" value="1"/>
</dbReference>
<dbReference type="InterPro" id="IPR011006">
    <property type="entry name" value="CheY-like_superfamily"/>
</dbReference>
<dbReference type="SMART" id="SM00849">
    <property type="entry name" value="Lactamase_B"/>
    <property type="match status" value="1"/>
</dbReference>
<dbReference type="CDD" id="cd07715">
    <property type="entry name" value="TaR3-like_MBL-fold"/>
    <property type="match status" value="1"/>
</dbReference>
<dbReference type="InterPro" id="IPR050595">
    <property type="entry name" value="Bact_response_regulator"/>
</dbReference>
<dbReference type="Pfam" id="PF12706">
    <property type="entry name" value="Lactamase_B_2"/>
    <property type="match status" value="1"/>
</dbReference>
<feature type="domain" description="Response regulatory" evidence="3">
    <location>
        <begin position="7"/>
        <end position="123"/>
    </location>
</feature>
<dbReference type="PANTHER" id="PTHR44591">
    <property type="entry name" value="STRESS RESPONSE REGULATOR PROTEIN 1"/>
    <property type="match status" value="1"/>
</dbReference>
<evidence type="ECO:0000256" key="2">
    <source>
        <dbReference type="PROSITE-ProRule" id="PRU00169"/>
    </source>
</evidence>
<dbReference type="InterPro" id="IPR001789">
    <property type="entry name" value="Sig_transdc_resp-reg_receiver"/>
</dbReference>
<comment type="caution">
    <text evidence="4">The sequence shown here is derived from an EMBL/GenBank/DDBJ whole genome shotgun (WGS) entry which is preliminary data.</text>
</comment>
<accession>A0A2A4X2K9</accession>
<dbReference type="SUPFAM" id="SSF52172">
    <property type="entry name" value="CheY-like"/>
    <property type="match status" value="1"/>
</dbReference>
<dbReference type="InterPro" id="IPR036866">
    <property type="entry name" value="RibonucZ/Hydroxyglut_hydro"/>
</dbReference>
<dbReference type="CDD" id="cd17546">
    <property type="entry name" value="REC_hyHK_CKI1_RcsC-like"/>
    <property type="match status" value="1"/>
</dbReference>
<dbReference type="Gene3D" id="3.60.15.10">
    <property type="entry name" value="Ribonuclease Z/Hydroxyacylglutathione hydrolase-like"/>
    <property type="match status" value="1"/>
</dbReference>
<dbReference type="Gene3D" id="3.40.50.2300">
    <property type="match status" value="1"/>
</dbReference>
<dbReference type="PROSITE" id="PS50110">
    <property type="entry name" value="RESPONSE_REGULATORY"/>
    <property type="match status" value="1"/>
</dbReference>
<evidence type="ECO:0000313" key="5">
    <source>
        <dbReference type="Proteomes" id="UP000218775"/>
    </source>
</evidence>
<keyword evidence="1 2" id="KW-0597">Phosphoprotein</keyword>
<dbReference type="SUPFAM" id="SSF56281">
    <property type="entry name" value="Metallo-hydrolase/oxidoreductase"/>
    <property type="match status" value="1"/>
</dbReference>
<name>A0A2A4X2K9_UNCAE</name>